<evidence type="ECO:0000313" key="8">
    <source>
        <dbReference type="Proteomes" id="UP001158576"/>
    </source>
</evidence>
<evidence type="ECO:0000256" key="4">
    <source>
        <dbReference type="ARBA" id="ARBA00023242"/>
    </source>
</evidence>
<sequence>MEVEKVGAVTVEVEKVLEPQFDLKDLLIFDTNELTGKSNEYLKDLARDNAQLLINQIFKGDGLETEVVNDSIVTELPDKKYDDVFIQPREKPVPKKAAQTKWEAYATLKGINPKKKKSRMVWCEITNSWKPRWGYMRAEKASQLNKNDESKDWIREIKPHEDPNVDPWEKEKAEKKERVAKNEHARLKNIARQRGMNNAKKQQDKDELRDSFRKAKYSTASLGNFDKAVEGEKKEKIGGKKKYNALFSKDAEAEQKQILDLMSAKNPKFNKNSAADKVLNLEKRKAGGKVQKRNFKADGKSRKGKPTGNKVANRRQR</sequence>
<name>A0ABN7SPQ8_OIKDI</name>
<feature type="region of interest" description="Disordered" evidence="6">
    <location>
        <begin position="159"/>
        <end position="210"/>
    </location>
</feature>
<comment type="subcellular location">
    <subcellularLocation>
        <location evidence="1 5">Nucleus</location>
    </subcellularLocation>
</comment>
<organism evidence="7 8">
    <name type="scientific">Oikopleura dioica</name>
    <name type="common">Tunicate</name>
    <dbReference type="NCBI Taxonomy" id="34765"/>
    <lineage>
        <taxon>Eukaryota</taxon>
        <taxon>Metazoa</taxon>
        <taxon>Chordata</taxon>
        <taxon>Tunicata</taxon>
        <taxon>Appendicularia</taxon>
        <taxon>Copelata</taxon>
        <taxon>Oikopleuridae</taxon>
        <taxon>Oikopleura</taxon>
    </lineage>
</organism>
<keyword evidence="4 5" id="KW-0539">Nucleus</keyword>
<accession>A0ABN7SPQ8</accession>
<feature type="compositionally biased region" description="Basic and acidic residues" evidence="6">
    <location>
        <begin position="159"/>
        <end position="186"/>
    </location>
</feature>
<proteinExistence type="inferred from homology"/>
<feature type="compositionally biased region" description="Basic and acidic residues" evidence="6">
    <location>
        <begin position="227"/>
        <end position="238"/>
    </location>
</feature>
<evidence type="ECO:0000256" key="5">
    <source>
        <dbReference type="RuleBase" id="RU364132"/>
    </source>
</evidence>
<dbReference type="Proteomes" id="UP001158576">
    <property type="component" value="Chromosome 1"/>
</dbReference>
<keyword evidence="8" id="KW-1185">Reference proteome</keyword>
<evidence type="ECO:0000256" key="1">
    <source>
        <dbReference type="ARBA" id="ARBA00004123"/>
    </source>
</evidence>
<reference evidence="7 8" key="1">
    <citation type="submission" date="2021-04" db="EMBL/GenBank/DDBJ databases">
        <authorList>
            <person name="Bliznina A."/>
        </authorList>
    </citation>
    <scope>NUCLEOTIDE SEQUENCE [LARGE SCALE GENOMIC DNA]</scope>
</reference>
<dbReference type="Pfam" id="PF04939">
    <property type="entry name" value="RRS1"/>
    <property type="match status" value="1"/>
</dbReference>
<evidence type="ECO:0000256" key="2">
    <source>
        <dbReference type="ARBA" id="ARBA00010077"/>
    </source>
</evidence>
<comment type="similarity">
    <text evidence="2 5">Belongs to the RRS1 family.</text>
</comment>
<dbReference type="InterPro" id="IPR007023">
    <property type="entry name" value="Ribosom_reg"/>
</dbReference>
<evidence type="ECO:0000256" key="6">
    <source>
        <dbReference type="SAM" id="MobiDB-lite"/>
    </source>
</evidence>
<feature type="compositionally biased region" description="Basic and acidic residues" evidence="6">
    <location>
        <begin position="201"/>
        <end position="210"/>
    </location>
</feature>
<protein>
    <recommendedName>
        <fullName evidence="5">Ribosome biogenesis regulatory protein</fullName>
    </recommendedName>
</protein>
<dbReference type="EMBL" id="OU015566">
    <property type="protein sequence ID" value="CAG5103436.1"/>
    <property type="molecule type" value="Genomic_DNA"/>
</dbReference>
<feature type="region of interest" description="Disordered" evidence="6">
    <location>
        <begin position="223"/>
        <end position="247"/>
    </location>
</feature>
<comment type="function">
    <text evidence="5">Involved in ribosomal large subunit assembly.</text>
</comment>
<gene>
    <name evidence="7" type="ORF">OKIOD_LOCUS9536</name>
</gene>
<feature type="region of interest" description="Disordered" evidence="6">
    <location>
        <begin position="265"/>
        <end position="317"/>
    </location>
</feature>
<evidence type="ECO:0000256" key="3">
    <source>
        <dbReference type="ARBA" id="ARBA00022517"/>
    </source>
</evidence>
<keyword evidence="3 5" id="KW-0690">Ribosome biogenesis</keyword>
<evidence type="ECO:0000313" key="7">
    <source>
        <dbReference type="EMBL" id="CAG5103436.1"/>
    </source>
</evidence>